<keyword evidence="3" id="KW-1185">Reference proteome</keyword>
<dbReference type="EMBL" id="CP097510">
    <property type="protein sequence ID" value="URE29635.1"/>
    <property type="molecule type" value="Genomic_DNA"/>
</dbReference>
<gene>
    <name evidence="2" type="ORF">MUK42_37637</name>
</gene>
<sequence>MNLSDSEGKNLHRYLSFNSNMGLIHTPCSEKYLPSGKRKKKRSLSLKKCDLRDVI</sequence>
<accession>A0A9E7HAH7</accession>
<dbReference type="InterPro" id="IPR056777">
    <property type="entry name" value="Ycf2_N"/>
</dbReference>
<protein>
    <recommendedName>
        <fullName evidence="1">Ycf2 N-terminal domain-containing protein</fullName>
    </recommendedName>
</protein>
<dbReference type="Proteomes" id="UP001055439">
    <property type="component" value="Chromosome 8"/>
</dbReference>
<dbReference type="OrthoDB" id="731787at2759"/>
<dbReference type="AlphaFoldDB" id="A0A9E7HAH7"/>
<evidence type="ECO:0000259" key="1">
    <source>
        <dbReference type="Pfam" id="PF05695"/>
    </source>
</evidence>
<evidence type="ECO:0000313" key="3">
    <source>
        <dbReference type="Proteomes" id="UP001055439"/>
    </source>
</evidence>
<organism evidence="2 3">
    <name type="scientific">Musa troglodytarum</name>
    <name type="common">fe'i banana</name>
    <dbReference type="NCBI Taxonomy" id="320322"/>
    <lineage>
        <taxon>Eukaryota</taxon>
        <taxon>Viridiplantae</taxon>
        <taxon>Streptophyta</taxon>
        <taxon>Embryophyta</taxon>
        <taxon>Tracheophyta</taxon>
        <taxon>Spermatophyta</taxon>
        <taxon>Magnoliopsida</taxon>
        <taxon>Liliopsida</taxon>
        <taxon>Zingiberales</taxon>
        <taxon>Musaceae</taxon>
        <taxon>Musa</taxon>
    </lineage>
</organism>
<reference evidence="2" key="1">
    <citation type="submission" date="2022-05" db="EMBL/GenBank/DDBJ databases">
        <title>The Musa troglodytarum L. genome provides insights into the mechanism of non-climacteric behaviour and enrichment of carotenoids.</title>
        <authorList>
            <person name="Wang J."/>
        </authorList>
    </citation>
    <scope>NUCLEOTIDE SEQUENCE</scope>
    <source>
        <tissue evidence="2">Leaf</tissue>
    </source>
</reference>
<dbReference type="Pfam" id="PF05695">
    <property type="entry name" value="Ycf2"/>
    <property type="match status" value="1"/>
</dbReference>
<feature type="domain" description="Ycf2 N-terminal" evidence="1">
    <location>
        <begin position="1"/>
        <end position="49"/>
    </location>
</feature>
<name>A0A9E7HAH7_9LILI</name>
<proteinExistence type="predicted"/>
<evidence type="ECO:0000313" key="2">
    <source>
        <dbReference type="EMBL" id="URE29635.1"/>
    </source>
</evidence>